<reference evidence="1" key="1">
    <citation type="submission" date="2022-01" db="EMBL/GenBank/DDBJ databases">
        <title>Jiella avicenniae sp. nov., a novel endophytic bacterium isolated from bark of Avicennia marina.</title>
        <authorList>
            <person name="Tuo L."/>
        </authorList>
    </citation>
    <scope>NUCLEOTIDE SEQUENCE</scope>
    <source>
        <strain evidence="1">CBK1P-4</strain>
    </source>
</reference>
<dbReference type="Proteomes" id="UP001139035">
    <property type="component" value="Unassembled WGS sequence"/>
</dbReference>
<dbReference type="AlphaFoldDB" id="A0A9X1P1V8"/>
<dbReference type="EMBL" id="JAJUWU010000013">
    <property type="protein sequence ID" value="MCE7028988.1"/>
    <property type="molecule type" value="Genomic_DNA"/>
</dbReference>
<proteinExistence type="predicted"/>
<sequence>MPKQLVAALRSLGIDAHEFPKQFRNFSNGELIAAVEADGFDVLVTNDKNIASQQSLRGKKVAVVALPLNRRRQIVERADDVADTVRRSRPACRDEDGWNTQCQEHR</sequence>
<evidence type="ECO:0000313" key="2">
    <source>
        <dbReference type="Proteomes" id="UP001139035"/>
    </source>
</evidence>
<protein>
    <recommendedName>
        <fullName evidence="3">DUF5615 domain-containing protein</fullName>
    </recommendedName>
</protein>
<evidence type="ECO:0000313" key="1">
    <source>
        <dbReference type="EMBL" id="MCE7028988.1"/>
    </source>
</evidence>
<organism evidence="1 2">
    <name type="scientific">Jiella avicenniae</name>
    <dbReference type="NCBI Taxonomy" id="2907202"/>
    <lineage>
        <taxon>Bacteria</taxon>
        <taxon>Pseudomonadati</taxon>
        <taxon>Pseudomonadota</taxon>
        <taxon>Alphaproteobacteria</taxon>
        <taxon>Hyphomicrobiales</taxon>
        <taxon>Aurantimonadaceae</taxon>
        <taxon>Jiella</taxon>
    </lineage>
</organism>
<comment type="caution">
    <text evidence="1">The sequence shown here is derived from an EMBL/GenBank/DDBJ whole genome shotgun (WGS) entry which is preliminary data.</text>
</comment>
<gene>
    <name evidence="1" type="ORF">LZD57_13395</name>
</gene>
<accession>A0A9X1P1V8</accession>
<name>A0A9X1P1V8_9HYPH</name>
<evidence type="ECO:0008006" key="3">
    <source>
        <dbReference type="Google" id="ProtNLM"/>
    </source>
</evidence>
<keyword evidence="2" id="KW-1185">Reference proteome</keyword>